<dbReference type="SUPFAM" id="SSF46565">
    <property type="entry name" value="Chaperone J-domain"/>
    <property type="match status" value="1"/>
</dbReference>
<protein>
    <recommendedName>
        <fullName evidence="1">J domain-containing protein</fullName>
    </recommendedName>
</protein>
<accession>A0AAQ3L144</accession>
<keyword evidence="3" id="KW-1185">Reference proteome</keyword>
<organism evidence="2 3">
    <name type="scientific">Canna indica</name>
    <name type="common">Indian-shot</name>
    <dbReference type="NCBI Taxonomy" id="4628"/>
    <lineage>
        <taxon>Eukaryota</taxon>
        <taxon>Viridiplantae</taxon>
        <taxon>Streptophyta</taxon>
        <taxon>Embryophyta</taxon>
        <taxon>Tracheophyta</taxon>
        <taxon>Spermatophyta</taxon>
        <taxon>Magnoliopsida</taxon>
        <taxon>Liliopsida</taxon>
        <taxon>Zingiberales</taxon>
        <taxon>Cannaceae</taxon>
        <taxon>Canna</taxon>
    </lineage>
</organism>
<proteinExistence type="predicted"/>
<dbReference type="PANTHER" id="PTHR44137:SF13">
    <property type="entry name" value="CHAPERONE DNAJ-DOMAIN SUPERFAMILY PROTEIN"/>
    <property type="match status" value="1"/>
</dbReference>
<evidence type="ECO:0000313" key="2">
    <source>
        <dbReference type="EMBL" id="WOL18445.1"/>
    </source>
</evidence>
<evidence type="ECO:0000313" key="3">
    <source>
        <dbReference type="Proteomes" id="UP001327560"/>
    </source>
</evidence>
<dbReference type="EMBL" id="CP136897">
    <property type="protein sequence ID" value="WOL18445.1"/>
    <property type="molecule type" value="Genomic_DNA"/>
</dbReference>
<dbReference type="PROSITE" id="PS50076">
    <property type="entry name" value="DNAJ_2"/>
    <property type="match status" value="1"/>
</dbReference>
<dbReference type="PANTHER" id="PTHR44137">
    <property type="entry name" value="BNAC03G44070D PROTEIN"/>
    <property type="match status" value="1"/>
</dbReference>
<feature type="domain" description="J" evidence="1">
    <location>
        <begin position="46"/>
        <end position="110"/>
    </location>
</feature>
<evidence type="ECO:0000259" key="1">
    <source>
        <dbReference type="PROSITE" id="PS50076"/>
    </source>
</evidence>
<sequence>MALRQAREEETNAGKAQLVRQICSAASIFSRCTHRRRSSLSPAFVDWWLVLGVEEDDKVDAIRKRYRQLALQLHPDKNKHPDADLAFKIVSEAYTCLSDKAKRKAFNLVRENNFCKECYNTFHHSMDNNNDAMHKQRIACKSARQAWSNSSSRMINTWRQLQKRFRDECEVIESCLRANQAYWEESPLFDPYEHVGGASAALRETGPFQENILAIHHKFSLI</sequence>
<dbReference type="InterPro" id="IPR001623">
    <property type="entry name" value="DnaJ_domain"/>
</dbReference>
<dbReference type="Gene3D" id="1.10.287.110">
    <property type="entry name" value="DnaJ domain"/>
    <property type="match status" value="1"/>
</dbReference>
<dbReference type="Pfam" id="PF00226">
    <property type="entry name" value="DnaJ"/>
    <property type="match status" value="1"/>
</dbReference>
<name>A0AAQ3L144_9LILI</name>
<dbReference type="AlphaFoldDB" id="A0AAQ3L144"/>
<dbReference type="Proteomes" id="UP001327560">
    <property type="component" value="Chromosome 8"/>
</dbReference>
<dbReference type="GO" id="GO:0005783">
    <property type="term" value="C:endoplasmic reticulum"/>
    <property type="evidence" value="ECO:0007669"/>
    <property type="project" value="UniProtKB-ARBA"/>
</dbReference>
<dbReference type="SMART" id="SM00271">
    <property type="entry name" value="DnaJ"/>
    <property type="match status" value="1"/>
</dbReference>
<dbReference type="CDD" id="cd06257">
    <property type="entry name" value="DnaJ"/>
    <property type="match status" value="1"/>
</dbReference>
<gene>
    <name evidence="2" type="ORF">Cni_G27240</name>
</gene>
<dbReference type="PRINTS" id="PR00625">
    <property type="entry name" value="JDOMAIN"/>
</dbReference>
<reference evidence="2 3" key="1">
    <citation type="submission" date="2023-10" db="EMBL/GenBank/DDBJ databases">
        <title>Chromosome-scale genome assembly provides insights into flower coloration mechanisms of Canna indica.</title>
        <authorList>
            <person name="Li C."/>
        </authorList>
    </citation>
    <scope>NUCLEOTIDE SEQUENCE [LARGE SCALE GENOMIC DNA]</scope>
    <source>
        <tissue evidence="2">Flower</tissue>
    </source>
</reference>
<dbReference type="InterPro" id="IPR036869">
    <property type="entry name" value="J_dom_sf"/>
</dbReference>